<proteinExistence type="predicted"/>
<protein>
    <submittedName>
        <fullName evidence="2">Uma2 family endonuclease</fullName>
    </submittedName>
</protein>
<dbReference type="InterPro" id="IPR008538">
    <property type="entry name" value="Uma2"/>
</dbReference>
<dbReference type="CDD" id="cd06260">
    <property type="entry name" value="DUF820-like"/>
    <property type="match status" value="1"/>
</dbReference>
<evidence type="ECO:0000313" key="2">
    <source>
        <dbReference type="EMBL" id="GAA1539797.1"/>
    </source>
</evidence>
<organism evidence="2 3">
    <name type="scientific">Nocardioides humi</name>
    <dbReference type="NCBI Taxonomy" id="449461"/>
    <lineage>
        <taxon>Bacteria</taxon>
        <taxon>Bacillati</taxon>
        <taxon>Actinomycetota</taxon>
        <taxon>Actinomycetes</taxon>
        <taxon>Propionibacteriales</taxon>
        <taxon>Nocardioidaceae</taxon>
        <taxon>Nocardioides</taxon>
    </lineage>
</organism>
<keyword evidence="2" id="KW-0378">Hydrolase</keyword>
<dbReference type="InterPro" id="IPR011335">
    <property type="entry name" value="Restrct_endonuc-II-like"/>
</dbReference>
<keyword evidence="3" id="KW-1185">Reference proteome</keyword>
<keyword evidence="2" id="KW-0255">Endonuclease</keyword>
<dbReference type="InterPro" id="IPR012296">
    <property type="entry name" value="Nuclease_put_TT1808"/>
</dbReference>
<accession>A0ABN2BFB3</accession>
<keyword evidence="2" id="KW-0540">Nuclease</keyword>
<dbReference type="Proteomes" id="UP001500842">
    <property type="component" value="Unassembled WGS sequence"/>
</dbReference>
<comment type="caution">
    <text evidence="2">The sequence shown here is derived from an EMBL/GenBank/DDBJ whole genome shotgun (WGS) entry which is preliminary data.</text>
</comment>
<sequence length="190" mass="20688">MGVMTVDLDLPQGQVLTAYDVAELWEPHRRLELINGVLTVMTGPSIEHQWAQMQLLKLLFAAAPSHLASLAAPFDILSEDTAVQPDIMVIDPSALVGTDPIECIPLLVIEILSPSTALYDLNTKFKRYERAGIASYWVVDPLAGRLIVWELRDGEYAKVVDATGDEPWTAAAPFPVTIVPSGLVGPTRGE</sequence>
<dbReference type="EMBL" id="BAAAOR010000037">
    <property type="protein sequence ID" value="GAA1539797.1"/>
    <property type="molecule type" value="Genomic_DNA"/>
</dbReference>
<dbReference type="PANTHER" id="PTHR34107">
    <property type="entry name" value="SLL0198 PROTEIN-RELATED"/>
    <property type="match status" value="1"/>
</dbReference>
<dbReference type="Pfam" id="PF05685">
    <property type="entry name" value="Uma2"/>
    <property type="match status" value="1"/>
</dbReference>
<evidence type="ECO:0000313" key="3">
    <source>
        <dbReference type="Proteomes" id="UP001500842"/>
    </source>
</evidence>
<gene>
    <name evidence="2" type="ORF">GCM10009788_48330</name>
</gene>
<dbReference type="Gene3D" id="3.90.1570.10">
    <property type="entry name" value="tt1808, chain A"/>
    <property type="match status" value="1"/>
</dbReference>
<name>A0ABN2BFB3_9ACTN</name>
<dbReference type="GO" id="GO:0004519">
    <property type="term" value="F:endonuclease activity"/>
    <property type="evidence" value="ECO:0007669"/>
    <property type="project" value="UniProtKB-KW"/>
</dbReference>
<reference evidence="2 3" key="1">
    <citation type="journal article" date="2019" name="Int. J. Syst. Evol. Microbiol.">
        <title>The Global Catalogue of Microorganisms (GCM) 10K type strain sequencing project: providing services to taxonomists for standard genome sequencing and annotation.</title>
        <authorList>
            <consortium name="The Broad Institute Genomics Platform"/>
            <consortium name="The Broad Institute Genome Sequencing Center for Infectious Disease"/>
            <person name="Wu L."/>
            <person name="Ma J."/>
        </authorList>
    </citation>
    <scope>NUCLEOTIDE SEQUENCE [LARGE SCALE GENOMIC DNA]</scope>
    <source>
        <strain evidence="2 3">JCM 14942</strain>
    </source>
</reference>
<feature type="domain" description="Putative restriction endonuclease" evidence="1">
    <location>
        <begin position="26"/>
        <end position="175"/>
    </location>
</feature>
<dbReference type="SUPFAM" id="SSF52980">
    <property type="entry name" value="Restriction endonuclease-like"/>
    <property type="match status" value="1"/>
</dbReference>
<evidence type="ECO:0000259" key="1">
    <source>
        <dbReference type="Pfam" id="PF05685"/>
    </source>
</evidence>
<dbReference type="PANTHER" id="PTHR34107:SF4">
    <property type="entry name" value="SLL1222 PROTEIN"/>
    <property type="match status" value="1"/>
</dbReference>